<gene>
    <name evidence="4" type="ORF">FZC83_08520</name>
</gene>
<feature type="domain" description="DUF4097" evidence="3">
    <location>
        <begin position="120"/>
        <end position="228"/>
    </location>
</feature>
<organism evidence="4 5">
    <name type="scientific">Rossellomorea marisflavi</name>
    <dbReference type="NCBI Taxonomy" id="189381"/>
    <lineage>
        <taxon>Bacteria</taxon>
        <taxon>Bacillati</taxon>
        <taxon>Bacillota</taxon>
        <taxon>Bacilli</taxon>
        <taxon>Bacillales</taxon>
        <taxon>Bacillaceae</taxon>
        <taxon>Rossellomorea</taxon>
    </lineage>
</organism>
<feature type="compositionally biased region" description="Polar residues" evidence="1">
    <location>
        <begin position="183"/>
        <end position="192"/>
    </location>
</feature>
<evidence type="ECO:0000313" key="4">
    <source>
        <dbReference type="EMBL" id="TYS54982.1"/>
    </source>
</evidence>
<dbReference type="Proteomes" id="UP000322997">
    <property type="component" value="Unassembled WGS sequence"/>
</dbReference>
<evidence type="ECO:0000256" key="2">
    <source>
        <dbReference type="SAM" id="SignalP"/>
    </source>
</evidence>
<protein>
    <submittedName>
        <fullName evidence="4">DUF4097 domain-containing protein</fullName>
    </submittedName>
</protein>
<evidence type="ECO:0000313" key="5">
    <source>
        <dbReference type="Proteomes" id="UP000322997"/>
    </source>
</evidence>
<dbReference type="Pfam" id="PF13349">
    <property type="entry name" value="DUF4097"/>
    <property type="match status" value="1"/>
</dbReference>
<reference evidence="4 5" key="1">
    <citation type="submission" date="2019-08" db="EMBL/GenBank/DDBJ databases">
        <title>Bacillus genomes from the desert of Cuatro Cienegas, Coahuila.</title>
        <authorList>
            <person name="Olmedo-Alvarez G."/>
        </authorList>
    </citation>
    <scope>NUCLEOTIDE SEQUENCE [LARGE SCALE GENOMIC DNA]</scope>
    <source>
        <strain evidence="4 5">CH108_3D</strain>
    </source>
</reference>
<sequence length="229" mass="24082">MNLRAKGGRSMKKLMIMILSAVILAGCRGGSEDVFVQKESAAELGEVAVDFASTNVKVTVGEGDEVETHMTVYDSGPGVSLDRNGDRLTIKVDSNAIRLVNLKKKPSLEVRIPESFNGTLVLDGSSGNVSGEELGRHRIEVETSSGDVDVHVAELQAPVSIKTRSGKASVRFEEESPDLKLDVSTNSGSQSIGVDLDGKSTSKKGVSGVSGGGSHEVKIETRSGGVRVE</sequence>
<feature type="signal peptide" evidence="2">
    <location>
        <begin position="1"/>
        <end position="25"/>
    </location>
</feature>
<feature type="region of interest" description="Disordered" evidence="1">
    <location>
        <begin position="164"/>
        <end position="229"/>
    </location>
</feature>
<comment type="caution">
    <text evidence="4">The sequence shown here is derived from an EMBL/GenBank/DDBJ whole genome shotgun (WGS) entry which is preliminary data.</text>
</comment>
<feature type="chain" id="PRO_5038896522" evidence="2">
    <location>
        <begin position="26"/>
        <end position="229"/>
    </location>
</feature>
<accession>A0A5D4RZG7</accession>
<dbReference type="EMBL" id="VTEQ01000002">
    <property type="protein sequence ID" value="TYS54982.1"/>
    <property type="molecule type" value="Genomic_DNA"/>
</dbReference>
<dbReference type="InterPro" id="IPR025164">
    <property type="entry name" value="Toastrack_DUF4097"/>
</dbReference>
<evidence type="ECO:0000256" key="1">
    <source>
        <dbReference type="SAM" id="MobiDB-lite"/>
    </source>
</evidence>
<feature type="compositionally biased region" description="Basic and acidic residues" evidence="1">
    <location>
        <begin position="170"/>
        <end position="181"/>
    </location>
</feature>
<dbReference type="AlphaFoldDB" id="A0A5D4RZG7"/>
<evidence type="ECO:0000259" key="3">
    <source>
        <dbReference type="Pfam" id="PF13349"/>
    </source>
</evidence>
<keyword evidence="2" id="KW-0732">Signal</keyword>
<proteinExistence type="predicted"/>
<name>A0A5D4RZG7_9BACI</name>
<dbReference type="PROSITE" id="PS51257">
    <property type="entry name" value="PROKAR_LIPOPROTEIN"/>
    <property type="match status" value="1"/>
</dbReference>